<dbReference type="EMBL" id="RQHV01000061">
    <property type="protein sequence ID" value="TGN08043.1"/>
    <property type="molecule type" value="Genomic_DNA"/>
</dbReference>
<dbReference type="OrthoDB" id="101857at2"/>
<accession>A0A4R9LMF4</accession>
<keyword evidence="2" id="KW-1185">Reference proteome</keyword>
<evidence type="ECO:0000313" key="2">
    <source>
        <dbReference type="Proteomes" id="UP000298264"/>
    </source>
</evidence>
<sequence>MQIKIHQIYFHENQKASLLDGFIPYFNQSKNFRQLYETEVFFHLFDESELVDENFYGAVSWKFGEKTGITGNEFFQFVQSNPNKEVYLANPYPELIHLYDNPWIQGENVHPGLLKISQTVFDLSKYRIDLSKIRLEKDRQLYCNYFAGSGVFWKSYLIFLKDMVSVIETESKIQKLIKRKTSYIYEASFLPFFLERLLPTYLFLNPEIKTVSYGYKDEFLLNRYLKVIKEKEDALFRHQRIFRKIPFLNLLRKLVKY</sequence>
<reference evidence="1" key="1">
    <citation type="journal article" date="2019" name="PLoS Negl. Trop. Dis.">
        <title>Revisiting the worldwide diversity of Leptospira species in the environment.</title>
        <authorList>
            <person name="Vincent A.T."/>
            <person name="Schiettekatte O."/>
            <person name="Bourhy P."/>
            <person name="Veyrier F.J."/>
            <person name="Picardeau M."/>
        </authorList>
    </citation>
    <scope>NUCLEOTIDE SEQUENCE [LARGE SCALE GENOMIC DNA]</scope>
    <source>
        <strain evidence="1">201400974</strain>
    </source>
</reference>
<name>A0A4R9LMF4_9LEPT</name>
<dbReference type="Proteomes" id="UP000298264">
    <property type="component" value="Unassembled WGS sequence"/>
</dbReference>
<protein>
    <submittedName>
        <fullName evidence="1">Uncharacterized protein</fullName>
    </submittedName>
</protein>
<organism evidence="1 2">
    <name type="scientific">Leptospira ilyithenensis</name>
    <dbReference type="NCBI Taxonomy" id="2484901"/>
    <lineage>
        <taxon>Bacteria</taxon>
        <taxon>Pseudomonadati</taxon>
        <taxon>Spirochaetota</taxon>
        <taxon>Spirochaetia</taxon>
        <taxon>Leptospirales</taxon>
        <taxon>Leptospiraceae</taxon>
        <taxon>Leptospira</taxon>
    </lineage>
</organism>
<dbReference type="RefSeq" id="WP_135765022.1">
    <property type="nucleotide sequence ID" value="NZ_RQHV01000061.1"/>
</dbReference>
<dbReference type="AlphaFoldDB" id="A0A4R9LMF4"/>
<evidence type="ECO:0000313" key="1">
    <source>
        <dbReference type="EMBL" id="TGN08043.1"/>
    </source>
</evidence>
<proteinExistence type="predicted"/>
<gene>
    <name evidence="1" type="ORF">EHS11_13990</name>
</gene>
<comment type="caution">
    <text evidence="1">The sequence shown here is derived from an EMBL/GenBank/DDBJ whole genome shotgun (WGS) entry which is preliminary data.</text>
</comment>